<dbReference type="RefSeq" id="WP_197310310.1">
    <property type="nucleotide sequence ID" value="NZ_JADZLT010000042.1"/>
</dbReference>
<reference evidence="17" key="1">
    <citation type="submission" date="2020-12" db="EMBL/GenBank/DDBJ databases">
        <title>Methylobrevis albus sp. nov., isolated from fresh water lack sediment.</title>
        <authorList>
            <person name="Zou Q."/>
        </authorList>
    </citation>
    <scope>NUCLEOTIDE SEQUENCE</scope>
    <source>
        <strain evidence="17">L22</strain>
    </source>
</reference>
<evidence type="ECO:0000256" key="1">
    <source>
        <dbReference type="ARBA" id="ARBA00001946"/>
    </source>
</evidence>
<dbReference type="GO" id="GO:0005829">
    <property type="term" value="C:cytosol"/>
    <property type="evidence" value="ECO:0007669"/>
    <property type="project" value="TreeGrafter"/>
</dbReference>
<evidence type="ECO:0000256" key="14">
    <source>
        <dbReference type="ARBA" id="ARBA00049402"/>
    </source>
</evidence>
<accession>A0A931I0P8</accession>
<evidence type="ECO:0000256" key="7">
    <source>
        <dbReference type="ARBA" id="ARBA00022676"/>
    </source>
</evidence>
<evidence type="ECO:0000259" key="16">
    <source>
        <dbReference type="Pfam" id="PF00156"/>
    </source>
</evidence>
<dbReference type="PANTHER" id="PTHR43340:SF1">
    <property type="entry name" value="HYPOXANTHINE PHOSPHORIBOSYLTRANSFERASE"/>
    <property type="match status" value="1"/>
</dbReference>
<evidence type="ECO:0000256" key="8">
    <source>
        <dbReference type="ARBA" id="ARBA00022679"/>
    </source>
</evidence>
<keyword evidence="6 15" id="KW-0963">Cytoplasm</keyword>
<evidence type="ECO:0000313" key="18">
    <source>
        <dbReference type="Proteomes" id="UP000631694"/>
    </source>
</evidence>
<dbReference type="InterPro" id="IPR050408">
    <property type="entry name" value="HGPRT"/>
</dbReference>
<dbReference type="GO" id="GO:0000287">
    <property type="term" value="F:magnesium ion binding"/>
    <property type="evidence" value="ECO:0007669"/>
    <property type="project" value="TreeGrafter"/>
</dbReference>
<dbReference type="GO" id="GO:0006178">
    <property type="term" value="P:guanine salvage"/>
    <property type="evidence" value="ECO:0007669"/>
    <property type="project" value="TreeGrafter"/>
</dbReference>
<dbReference type="GO" id="GO:0046100">
    <property type="term" value="P:hypoxanthine metabolic process"/>
    <property type="evidence" value="ECO:0007669"/>
    <property type="project" value="TreeGrafter"/>
</dbReference>
<keyword evidence="8 15" id="KW-0808">Transferase</keyword>
<evidence type="ECO:0000256" key="15">
    <source>
        <dbReference type="RuleBase" id="RU364099"/>
    </source>
</evidence>
<dbReference type="NCBIfam" id="TIGR01203">
    <property type="entry name" value="HGPRTase"/>
    <property type="match status" value="1"/>
</dbReference>
<comment type="similarity">
    <text evidence="4 15">Belongs to the purine/pyrimidine phosphoribosyltransferase family.</text>
</comment>
<gene>
    <name evidence="17" type="primary">hpt</name>
    <name evidence="17" type="ORF">I5731_05195</name>
</gene>
<name>A0A931I0P8_9HYPH</name>
<dbReference type="PANTHER" id="PTHR43340">
    <property type="entry name" value="HYPOXANTHINE-GUANINE PHOSPHORIBOSYLTRANSFERASE"/>
    <property type="match status" value="1"/>
</dbReference>
<dbReference type="GO" id="GO:0032264">
    <property type="term" value="P:IMP salvage"/>
    <property type="evidence" value="ECO:0007669"/>
    <property type="project" value="TreeGrafter"/>
</dbReference>
<proteinExistence type="inferred from homology"/>
<sequence>MTSSSTTTPDITVLYSASVIDARVQSLADDIAAAGYRDLLVVAILKGSFMFAADLLRAMHGVGLAPQVEFMTLSSYGAGRVSTGSITVLRDIDTDVAGRDVLVVDDILESGRTLAYARQLLESRGARRVDVAVLLEKPGKRKAEIAADYIGFVCPDAFVVGYGMDAGHAWRQLPYVGVIGEIPEAAEPEAAAAG</sequence>
<keyword evidence="11 15" id="KW-0547">Nucleotide-binding</keyword>
<keyword evidence="12 15" id="KW-0460">Magnesium</keyword>
<evidence type="ECO:0000256" key="5">
    <source>
        <dbReference type="ARBA" id="ARBA00011895"/>
    </source>
</evidence>
<dbReference type="AlphaFoldDB" id="A0A931I0P8"/>
<comment type="catalytic activity">
    <reaction evidence="13">
        <text>GMP + diphosphate = guanine + 5-phospho-alpha-D-ribose 1-diphosphate</text>
        <dbReference type="Rhea" id="RHEA:25424"/>
        <dbReference type="ChEBI" id="CHEBI:16235"/>
        <dbReference type="ChEBI" id="CHEBI:33019"/>
        <dbReference type="ChEBI" id="CHEBI:58017"/>
        <dbReference type="ChEBI" id="CHEBI:58115"/>
        <dbReference type="EC" id="2.4.2.8"/>
    </reaction>
    <physiologicalReaction direction="right-to-left" evidence="13">
        <dbReference type="Rhea" id="RHEA:25426"/>
    </physiologicalReaction>
</comment>
<evidence type="ECO:0000256" key="3">
    <source>
        <dbReference type="ARBA" id="ARBA00004669"/>
    </source>
</evidence>
<dbReference type="InterPro" id="IPR029057">
    <property type="entry name" value="PRTase-like"/>
</dbReference>
<dbReference type="Proteomes" id="UP000631694">
    <property type="component" value="Unassembled WGS sequence"/>
</dbReference>
<dbReference type="GO" id="GO:0032263">
    <property type="term" value="P:GMP salvage"/>
    <property type="evidence" value="ECO:0007669"/>
    <property type="project" value="TreeGrafter"/>
</dbReference>
<dbReference type="EC" id="2.4.2.8" evidence="5 15"/>
<comment type="catalytic activity">
    <reaction evidence="14">
        <text>IMP + diphosphate = hypoxanthine + 5-phospho-alpha-D-ribose 1-diphosphate</text>
        <dbReference type="Rhea" id="RHEA:17973"/>
        <dbReference type="ChEBI" id="CHEBI:17368"/>
        <dbReference type="ChEBI" id="CHEBI:33019"/>
        <dbReference type="ChEBI" id="CHEBI:58017"/>
        <dbReference type="ChEBI" id="CHEBI:58053"/>
        <dbReference type="EC" id="2.4.2.8"/>
    </reaction>
    <physiologicalReaction direction="right-to-left" evidence="14">
        <dbReference type="Rhea" id="RHEA:17975"/>
    </physiologicalReaction>
</comment>
<evidence type="ECO:0000256" key="4">
    <source>
        <dbReference type="ARBA" id="ARBA00008391"/>
    </source>
</evidence>
<keyword evidence="7 15" id="KW-0328">Glycosyltransferase</keyword>
<feature type="domain" description="Phosphoribosyltransferase" evidence="16">
    <location>
        <begin position="23"/>
        <end position="165"/>
    </location>
</feature>
<comment type="pathway">
    <text evidence="3 15">Purine metabolism; IMP biosynthesis via salvage pathway; IMP from hypoxanthine: step 1/1.</text>
</comment>
<dbReference type="EMBL" id="JADZLT010000042">
    <property type="protein sequence ID" value="MBH0237209.1"/>
    <property type="molecule type" value="Genomic_DNA"/>
</dbReference>
<evidence type="ECO:0000256" key="13">
    <source>
        <dbReference type="ARBA" id="ARBA00048811"/>
    </source>
</evidence>
<dbReference type="GO" id="GO:0006166">
    <property type="term" value="P:purine ribonucleoside salvage"/>
    <property type="evidence" value="ECO:0007669"/>
    <property type="project" value="UniProtKB-KW"/>
</dbReference>
<comment type="subcellular location">
    <subcellularLocation>
        <location evidence="2 15">Cytoplasm</location>
    </subcellularLocation>
</comment>
<dbReference type="Gene3D" id="3.40.50.2020">
    <property type="match status" value="1"/>
</dbReference>
<keyword evidence="9 15" id="KW-0479">Metal-binding</keyword>
<comment type="caution">
    <text evidence="17">The sequence shown here is derived from an EMBL/GenBank/DDBJ whole genome shotgun (WGS) entry which is preliminary data.</text>
</comment>
<dbReference type="InterPro" id="IPR000836">
    <property type="entry name" value="PRTase_dom"/>
</dbReference>
<evidence type="ECO:0000256" key="9">
    <source>
        <dbReference type="ARBA" id="ARBA00022723"/>
    </source>
</evidence>
<dbReference type="CDD" id="cd06223">
    <property type="entry name" value="PRTases_typeI"/>
    <property type="match status" value="1"/>
</dbReference>
<dbReference type="InterPro" id="IPR005904">
    <property type="entry name" value="Hxn_phspho_trans"/>
</dbReference>
<comment type="cofactor">
    <cofactor evidence="1 15">
        <name>Mg(2+)</name>
        <dbReference type="ChEBI" id="CHEBI:18420"/>
    </cofactor>
</comment>
<evidence type="ECO:0000256" key="10">
    <source>
        <dbReference type="ARBA" id="ARBA00022726"/>
    </source>
</evidence>
<dbReference type="GO" id="GO:0004422">
    <property type="term" value="F:hypoxanthine phosphoribosyltransferase activity"/>
    <property type="evidence" value="ECO:0007669"/>
    <property type="project" value="InterPro"/>
</dbReference>
<dbReference type="GO" id="GO:0000166">
    <property type="term" value="F:nucleotide binding"/>
    <property type="evidence" value="ECO:0007669"/>
    <property type="project" value="UniProtKB-KW"/>
</dbReference>
<evidence type="ECO:0000256" key="2">
    <source>
        <dbReference type="ARBA" id="ARBA00004496"/>
    </source>
</evidence>
<evidence type="ECO:0000256" key="12">
    <source>
        <dbReference type="ARBA" id="ARBA00022842"/>
    </source>
</evidence>
<evidence type="ECO:0000256" key="6">
    <source>
        <dbReference type="ARBA" id="ARBA00022490"/>
    </source>
</evidence>
<organism evidence="17 18">
    <name type="scientific">Methylobrevis albus</name>
    <dbReference type="NCBI Taxonomy" id="2793297"/>
    <lineage>
        <taxon>Bacteria</taxon>
        <taxon>Pseudomonadati</taxon>
        <taxon>Pseudomonadota</taxon>
        <taxon>Alphaproteobacteria</taxon>
        <taxon>Hyphomicrobiales</taxon>
        <taxon>Pleomorphomonadaceae</taxon>
        <taxon>Methylobrevis</taxon>
    </lineage>
</organism>
<keyword evidence="10 15" id="KW-0660">Purine salvage</keyword>
<keyword evidence="18" id="KW-1185">Reference proteome</keyword>
<dbReference type="SUPFAM" id="SSF53271">
    <property type="entry name" value="PRTase-like"/>
    <property type="match status" value="1"/>
</dbReference>
<evidence type="ECO:0000313" key="17">
    <source>
        <dbReference type="EMBL" id="MBH0237209.1"/>
    </source>
</evidence>
<protein>
    <recommendedName>
        <fullName evidence="5 15">Hypoxanthine phosphoribosyltransferase</fullName>
        <ecNumber evidence="5 15">2.4.2.8</ecNumber>
    </recommendedName>
</protein>
<evidence type="ECO:0000256" key="11">
    <source>
        <dbReference type="ARBA" id="ARBA00022741"/>
    </source>
</evidence>
<dbReference type="Pfam" id="PF00156">
    <property type="entry name" value="Pribosyltran"/>
    <property type="match status" value="1"/>
</dbReference>